<keyword evidence="2" id="KW-1185">Reference proteome</keyword>
<organism evidence="1 2">
    <name type="scientific">Neoroseomonas lacus</name>
    <dbReference type="NCBI Taxonomy" id="287609"/>
    <lineage>
        <taxon>Bacteria</taxon>
        <taxon>Pseudomonadati</taxon>
        <taxon>Pseudomonadota</taxon>
        <taxon>Alphaproteobacteria</taxon>
        <taxon>Acetobacterales</taxon>
        <taxon>Acetobacteraceae</taxon>
        <taxon>Neoroseomonas</taxon>
    </lineage>
</organism>
<dbReference type="EMBL" id="BMKW01000001">
    <property type="protein sequence ID" value="GGI98393.1"/>
    <property type="molecule type" value="Genomic_DNA"/>
</dbReference>
<proteinExistence type="predicted"/>
<sequence length="58" mass="6465">MGADREGAAVLSRARRILFRAAATVAELSREPITRPTADQFALQNIWALRVVRRPFAT</sequence>
<evidence type="ECO:0000313" key="2">
    <source>
        <dbReference type="Proteomes" id="UP000661507"/>
    </source>
</evidence>
<protein>
    <submittedName>
        <fullName evidence="1">Uncharacterized protein</fullName>
    </submittedName>
</protein>
<accession>A0A917NHH0</accession>
<reference evidence="1" key="2">
    <citation type="submission" date="2020-09" db="EMBL/GenBank/DDBJ databases">
        <authorList>
            <person name="Sun Q."/>
            <person name="Zhou Y."/>
        </authorList>
    </citation>
    <scope>NUCLEOTIDE SEQUENCE</scope>
    <source>
        <strain evidence="1">CGMCC 1.3617</strain>
    </source>
</reference>
<comment type="caution">
    <text evidence="1">The sequence shown here is derived from an EMBL/GenBank/DDBJ whole genome shotgun (WGS) entry which is preliminary data.</text>
</comment>
<dbReference type="AlphaFoldDB" id="A0A917NHH0"/>
<evidence type="ECO:0000313" key="1">
    <source>
        <dbReference type="EMBL" id="GGI98393.1"/>
    </source>
</evidence>
<dbReference type="Proteomes" id="UP000661507">
    <property type="component" value="Unassembled WGS sequence"/>
</dbReference>
<gene>
    <name evidence="1" type="ORF">GCM10011320_01460</name>
</gene>
<reference evidence="1" key="1">
    <citation type="journal article" date="2014" name="Int. J. Syst. Evol. Microbiol.">
        <title>Complete genome sequence of Corynebacterium casei LMG S-19264T (=DSM 44701T), isolated from a smear-ripened cheese.</title>
        <authorList>
            <consortium name="US DOE Joint Genome Institute (JGI-PGF)"/>
            <person name="Walter F."/>
            <person name="Albersmeier A."/>
            <person name="Kalinowski J."/>
            <person name="Ruckert C."/>
        </authorList>
    </citation>
    <scope>NUCLEOTIDE SEQUENCE</scope>
    <source>
        <strain evidence="1">CGMCC 1.3617</strain>
    </source>
</reference>
<name>A0A917NHH0_9PROT</name>